<name>A0ABR2KJU2_9EUKA</name>
<keyword evidence="3" id="KW-1185">Reference proteome</keyword>
<dbReference type="Proteomes" id="UP001470230">
    <property type="component" value="Unassembled WGS sequence"/>
</dbReference>
<evidence type="ECO:0000313" key="3">
    <source>
        <dbReference type="Proteomes" id="UP001470230"/>
    </source>
</evidence>
<evidence type="ECO:0000313" key="2">
    <source>
        <dbReference type="EMBL" id="KAK8891390.1"/>
    </source>
</evidence>
<comment type="caution">
    <text evidence="2">The sequence shown here is derived from an EMBL/GenBank/DDBJ whole genome shotgun (WGS) entry which is preliminary data.</text>
</comment>
<feature type="region of interest" description="Disordered" evidence="1">
    <location>
        <begin position="117"/>
        <end position="142"/>
    </location>
</feature>
<accession>A0ABR2KJU2</accession>
<organism evidence="2 3">
    <name type="scientific">Tritrichomonas musculus</name>
    <dbReference type="NCBI Taxonomy" id="1915356"/>
    <lineage>
        <taxon>Eukaryota</taxon>
        <taxon>Metamonada</taxon>
        <taxon>Parabasalia</taxon>
        <taxon>Tritrichomonadida</taxon>
        <taxon>Tritrichomonadidae</taxon>
        <taxon>Tritrichomonas</taxon>
    </lineage>
</organism>
<sequence>MNTKTPENEIEKPRIKVRIRTDDQSQNFANNGLRIKIKDKNGNEYESVGIPTISKDQKPLSLLPVYEPNDGNTTSPRKTVKVCIKGNGQVIESKVLNQVSGFKIVLNNQNNEIKVQQREASFEPQQPPPQQKEEWNPIEGNNNEFTGKKFGLAMTLHESNYNNGQKVRELFENTPLNGTTKTFAVTLVKDNGPFLNPAGLKLDLAEPNIEGDVYQQFTFGKTSWDTVVDSFVRPGMVFDVANAEELNPREGTAFYLFPFHGRHNQHFVFRNGMIYAMQNGHVVTYVGGDVPFVLMKPKESLRERQTFHIQLC</sequence>
<dbReference type="InterPro" id="IPR035992">
    <property type="entry name" value="Ricin_B-like_lectins"/>
</dbReference>
<evidence type="ECO:0000256" key="1">
    <source>
        <dbReference type="SAM" id="MobiDB-lite"/>
    </source>
</evidence>
<dbReference type="SUPFAM" id="SSF50370">
    <property type="entry name" value="Ricin B-like lectins"/>
    <property type="match status" value="1"/>
</dbReference>
<protein>
    <submittedName>
        <fullName evidence="2">Uncharacterized protein</fullName>
    </submittedName>
</protein>
<dbReference type="EMBL" id="JAPFFF010000004">
    <property type="protein sequence ID" value="KAK8891390.1"/>
    <property type="molecule type" value="Genomic_DNA"/>
</dbReference>
<reference evidence="2 3" key="1">
    <citation type="submission" date="2024-04" db="EMBL/GenBank/DDBJ databases">
        <title>Tritrichomonas musculus Genome.</title>
        <authorList>
            <person name="Alves-Ferreira E."/>
            <person name="Grigg M."/>
            <person name="Lorenzi H."/>
            <person name="Galac M."/>
        </authorList>
    </citation>
    <scope>NUCLEOTIDE SEQUENCE [LARGE SCALE GENOMIC DNA]</scope>
    <source>
        <strain evidence="2 3">EAF2021</strain>
    </source>
</reference>
<proteinExistence type="predicted"/>
<gene>
    <name evidence="2" type="ORF">M9Y10_028598</name>
</gene>